<evidence type="ECO:0000313" key="2">
    <source>
        <dbReference type="EMBL" id="KAJ1368039.1"/>
    </source>
</evidence>
<evidence type="ECO:0000256" key="1">
    <source>
        <dbReference type="SAM" id="MobiDB-lite"/>
    </source>
</evidence>
<evidence type="ECO:0000313" key="3">
    <source>
        <dbReference type="Proteomes" id="UP001196413"/>
    </source>
</evidence>
<keyword evidence="3" id="KW-1185">Reference proteome</keyword>
<protein>
    <submittedName>
        <fullName evidence="2">Uncharacterized protein</fullName>
    </submittedName>
</protein>
<reference evidence="2" key="1">
    <citation type="submission" date="2021-06" db="EMBL/GenBank/DDBJ databases">
        <title>Parelaphostrongylus tenuis whole genome reference sequence.</title>
        <authorList>
            <person name="Garwood T.J."/>
            <person name="Larsen P.A."/>
            <person name="Fountain-Jones N.M."/>
            <person name="Garbe J.R."/>
            <person name="Macchietto M.G."/>
            <person name="Kania S.A."/>
            <person name="Gerhold R.W."/>
            <person name="Richards J.E."/>
            <person name="Wolf T.M."/>
        </authorList>
    </citation>
    <scope>NUCLEOTIDE SEQUENCE</scope>
    <source>
        <strain evidence="2">MNPRO001-30</strain>
        <tissue evidence="2">Meninges</tissue>
    </source>
</reference>
<sequence>MLHYSSNHSHGYHRYVFSAAALATIQITVQICVRSSEGFDIERCDEAARKASIERFIGSQLHSLDDEISDNDDDENSPECYSKEFYDASPPQSTYQMFLPKHTVERDRSERVGNCDGDVPNEKRDRGHRFINDK</sequence>
<feature type="region of interest" description="Disordered" evidence="1">
    <location>
        <begin position="106"/>
        <end position="134"/>
    </location>
</feature>
<gene>
    <name evidence="2" type="ORF">KIN20_029089</name>
</gene>
<dbReference type="AlphaFoldDB" id="A0AAD5R2L6"/>
<dbReference type="EMBL" id="JAHQIW010006069">
    <property type="protein sequence ID" value="KAJ1368039.1"/>
    <property type="molecule type" value="Genomic_DNA"/>
</dbReference>
<name>A0AAD5R2L6_PARTN</name>
<comment type="caution">
    <text evidence="2">The sequence shown here is derived from an EMBL/GenBank/DDBJ whole genome shotgun (WGS) entry which is preliminary data.</text>
</comment>
<dbReference type="Proteomes" id="UP001196413">
    <property type="component" value="Unassembled WGS sequence"/>
</dbReference>
<organism evidence="2 3">
    <name type="scientific">Parelaphostrongylus tenuis</name>
    <name type="common">Meningeal worm</name>
    <dbReference type="NCBI Taxonomy" id="148309"/>
    <lineage>
        <taxon>Eukaryota</taxon>
        <taxon>Metazoa</taxon>
        <taxon>Ecdysozoa</taxon>
        <taxon>Nematoda</taxon>
        <taxon>Chromadorea</taxon>
        <taxon>Rhabditida</taxon>
        <taxon>Rhabditina</taxon>
        <taxon>Rhabditomorpha</taxon>
        <taxon>Strongyloidea</taxon>
        <taxon>Metastrongylidae</taxon>
        <taxon>Parelaphostrongylus</taxon>
    </lineage>
</organism>
<accession>A0AAD5R2L6</accession>
<feature type="compositionally biased region" description="Basic and acidic residues" evidence="1">
    <location>
        <begin position="120"/>
        <end position="134"/>
    </location>
</feature>
<proteinExistence type="predicted"/>